<dbReference type="STRING" id="1707952.A6A03_08055"/>
<dbReference type="PANTHER" id="PTHR34227:SF1">
    <property type="entry name" value="DIMETHYL SULFOXIDE REDUCTASE CHAPERONE-RELATED"/>
    <property type="match status" value="1"/>
</dbReference>
<gene>
    <name evidence="2" type="ORF">A6A03_08055</name>
</gene>
<dbReference type="InterPro" id="IPR036411">
    <property type="entry name" value="TorD-like_sf"/>
</dbReference>
<dbReference type="InterPro" id="IPR020945">
    <property type="entry name" value="DMSO/NO3_reduct_chaperone"/>
</dbReference>
<proteinExistence type="predicted"/>
<dbReference type="AlphaFoldDB" id="A0A178MHZ8"/>
<name>A0A178MHZ8_9CHLR</name>
<dbReference type="SUPFAM" id="SSF89155">
    <property type="entry name" value="TorD-like"/>
    <property type="match status" value="1"/>
</dbReference>
<dbReference type="EMBL" id="LWQS01000032">
    <property type="protein sequence ID" value="OAN48332.1"/>
    <property type="molecule type" value="Genomic_DNA"/>
</dbReference>
<protein>
    <submittedName>
        <fullName evidence="2">Dehydrogenase</fullName>
    </submittedName>
</protein>
<dbReference type="OrthoDB" id="147162at2"/>
<evidence type="ECO:0000256" key="1">
    <source>
        <dbReference type="ARBA" id="ARBA00023186"/>
    </source>
</evidence>
<dbReference type="Gene3D" id="1.10.3480.10">
    <property type="entry name" value="TorD-like"/>
    <property type="match status" value="1"/>
</dbReference>
<keyword evidence="1" id="KW-0143">Chaperone</keyword>
<dbReference type="PANTHER" id="PTHR34227">
    <property type="entry name" value="CHAPERONE PROTEIN YCDY"/>
    <property type="match status" value="1"/>
</dbReference>
<comment type="caution">
    <text evidence="2">The sequence shown here is derived from an EMBL/GenBank/DDBJ whole genome shotgun (WGS) entry which is preliminary data.</text>
</comment>
<dbReference type="Pfam" id="PF02613">
    <property type="entry name" value="Nitrate_red_del"/>
    <property type="match status" value="1"/>
</dbReference>
<evidence type="ECO:0000313" key="3">
    <source>
        <dbReference type="Proteomes" id="UP000078287"/>
    </source>
</evidence>
<evidence type="ECO:0000313" key="2">
    <source>
        <dbReference type="EMBL" id="OAN48332.1"/>
    </source>
</evidence>
<organism evidence="2 3">
    <name type="scientific">Chloroflexus islandicus</name>
    <dbReference type="NCBI Taxonomy" id="1707952"/>
    <lineage>
        <taxon>Bacteria</taxon>
        <taxon>Bacillati</taxon>
        <taxon>Chloroflexota</taxon>
        <taxon>Chloroflexia</taxon>
        <taxon>Chloroflexales</taxon>
        <taxon>Chloroflexineae</taxon>
        <taxon>Chloroflexaceae</taxon>
        <taxon>Chloroflexus</taxon>
    </lineage>
</organism>
<dbReference type="RefSeq" id="WP_066783015.1">
    <property type="nucleotide sequence ID" value="NZ_LWQS01000032.1"/>
</dbReference>
<dbReference type="Proteomes" id="UP000078287">
    <property type="component" value="Unassembled WGS sequence"/>
</dbReference>
<keyword evidence="3" id="KW-1185">Reference proteome</keyword>
<accession>A0A178MHZ8</accession>
<dbReference type="InterPro" id="IPR050289">
    <property type="entry name" value="TorD/DmsD_chaperones"/>
</dbReference>
<sequence length="312" mass="34021">MTAYSELAARQALASLIGRLLLTPPSADLWAEAATLPELAEVMGDGREALAVAYEYLVGRNVYPYESLYRDEELMLNTAAAERVAALYEACGFVPDPNVGAPDHLGLELTVLARLIATEAAAQANGDAALRSWARRQAATLLRQHLAGWAPIWARTVQRIPAHPFYQTVAGLVVELIGSELERLAGEPVAVQEYIPLQPATPHDEETDLSALIRHLITPVKAGFFLSRADCSALARQLGFAIPIGDRFSMARTLFETAGQFDQVEGLISALQDIMSSEAAELRRLIATQPVWDAALQPWLARLADRRWLAVS</sequence>
<reference evidence="2 3" key="1">
    <citation type="submission" date="2016-04" db="EMBL/GenBank/DDBJ databases">
        <title>Chloroflexus islandicus sp. nov., a thermophilic filamentous anoxygenic phototrophic bacterium from geyser Strokkur (Iceland).</title>
        <authorList>
            <person name="Gaisin V.A."/>
            <person name="Kalashnikov A.M."/>
            <person name="Sukhacheva M.V."/>
            <person name="Grouzdev D.S."/>
            <person name="Ivanov T.M."/>
            <person name="Kuznetsov B."/>
            <person name="Gorlenko V.M."/>
        </authorList>
    </citation>
    <scope>NUCLEOTIDE SEQUENCE [LARGE SCALE GENOMIC DNA]</scope>
    <source>
        <strain evidence="3">isl-2</strain>
    </source>
</reference>